<name>A0A2R6RFD8_ACTCC</name>
<dbReference type="OrthoDB" id="772197at2759"/>
<sequence>MGTQNLFSLDVLRTHFDFVNRGFFEEFVHRTMFRISKCLAYLFGFVFKFIFRLKTNDCNYKVDHSQDEDQVLSVLETDRSSKKNNLDFYFGFRFQNSEAFNPRIGETEDSVFIETLPSQNMSKCQVLSGKDFRGFMDKPENMSFTIQELFVGSKDDPISFNTNHEALLCPPKDFRELQLEKFQEFLVSSDDCSTDSDQTISRVSDNEDFEDFDSETETVVLEKTEDSVQSSLFQKFDTETEAVLEKTEDSVQSSGSENFLENPEQFISTEHGSNENQAIESVEINQLGNSNFSDEFGLISENQSSNFELEPNSSSEGISISNHKVDSVPIDEKKPESFEKIENLDEISIGGTRIFDRESVIRTDEAEDTNDEYTEFEPILRYLDHSDNKSDTKQEQKNLGEEKSEEQKKSWGSDCEDEDGIDILLKHKELIEQMKMEMKNARIKGLPTILEESETLKVVEDFKPLKIDKKLEHKDRVEEIQKVYKGYAEKMRKLDVLNYQTIHAISFLHLRDPIQQVSAQKTSISAIKPFLLPNFWPCKLRRFYTDPTLKSINELHKDLEMVYVGQLCLSWEILHWQYEKTRELLEYDCEHHHTYNQVAGEFQHLQVLVQRFVENELFQGPRVQNYTKTRFELCTLLQVPVIKDDCSKDKKESVVEEENIVLIEILTEFIYESMRVFWEFLRADKDEASRSTHVHLQDPSDSELLIDIKTSLQKKERRLKDIVRSGNCIVKKFQKHQEGRMDRALLFAQVELKLVARVLNTSRLTTDQLVWCQKKLNKISFFNRKIHVEPSFLLFPV</sequence>
<reference evidence="3" key="2">
    <citation type="journal article" date="2018" name="BMC Genomics">
        <title>A manually annotated Actinidia chinensis var. chinensis (kiwifruit) genome highlights the challenges associated with draft genomes and gene prediction in plants.</title>
        <authorList>
            <person name="Pilkington S.M."/>
            <person name="Crowhurst R."/>
            <person name="Hilario E."/>
            <person name="Nardozza S."/>
            <person name="Fraser L."/>
            <person name="Peng Y."/>
            <person name="Gunaseelan K."/>
            <person name="Simpson R."/>
            <person name="Tahir J."/>
            <person name="Deroles S.C."/>
            <person name="Templeton K."/>
            <person name="Luo Z."/>
            <person name="Davy M."/>
            <person name="Cheng C."/>
            <person name="McNeilage M."/>
            <person name="Scaglione D."/>
            <person name="Liu Y."/>
            <person name="Zhang Q."/>
            <person name="Datson P."/>
            <person name="De Silva N."/>
            <person name="Gardiner S.E."/>
            <person name="Bassett H."/>
            <person name="Chagne D."/>
            <person name="McCallum J."/>
            <person name="Dzierzon H."/>
            <person name="Deng C."/>
            <person name="Wang Y.Y."/>
            <person name="Barron L."/>
            <person name="Manako K."/>
            <person name="Bowen J."/>
            <person name="Foster T.M."/>
            <person name="Erridge Z.A."/>
            <person name="Tiffin H."/>
            <person name="Waite C.N."/>
            <person name="Davies K.M."/>
            <person name="Grierson E.P."/>
            <person name="Laing W.A."/>
            <person name="Kirk R."/>
            <person name="Chen X."/>
            <person name="Wood M."/>
            <person name="Montefiori M."/>
            <person name="Brummell D.A."/>
            <person name="Schwinn K.E."/>
            <person name="Catanach A."/>
            <person name="Fullerton C."/>
            <person name="Li D."/>
            <person name="Meiyalaghan S."/>
            <person name="Nieuwenhuizen N."/>
            <person name="Read N."/>
            <person name="Prakash R."/>
            <person name="Hunter D."/>
            <person name="Zhang H."/>
            <person name="McKenzie M."/>
            <person name="Knabel M."/>
            <person name="Harris A."/>
            <person name="Allan A.C."/>
            <person name="Gleave A."/>
            <person name="Chen A."/>
            <person name="Janssen B.J."/>
            <person name="Plunkett B."/>
            <person name="Ampomah-Dwamena C."/>
            <person name="Voogd C."/>
            <person name="Leif D."/>
            <person name="Lafferty D."/>
            <person name="Souleyre E.J.F."/>
            <person name="Varkonyi-Gasic E."/>
            <person name="Gambi F."/>
            <person name="Hanley J."/>
            <person name="Yao J.L."/>
            <person name="Cheung J."/>
            <person name="David K.M."/>
            <person name="Warren B."/>
            <person name="Marsh K."/>
            <person name="Snowden K.C."/>
            <person name="Lin-Wang K."/>
            <person name="Brian L."/>
            <person name="Martinez-Sanchez M."/>
            <person name="Wang M."/>
            <person name="Ileperuma N."/>
            <person name="Macnee N."/>
            <person name="Campin R."/>
            <person name="McAtee P."/>
            <person name="Drummond R.S.M."/>
            <person name="Espley R.V."/>
            <person name="Ireland H.S."/>
            <person name="Wu R."/>
            <person name="Atkinson R.G."/>
            <person name="Karunairetnam S."/>
            <person name="Bulley S."/>
            <person name="Chunkath S."/>
            <person name="Hanley Z."/>
            <person name="Storey R."/>
            <person name="Thrimawithana A.H."/>
            <person name="Thomson S."/>
            <person name="David C."/>
            <person name="Testolin R."/>
            <person name="Huang H."/>
            <person name="Hellens R.P."/>
            <person name="Schaffer R.J."/>
        </authorList>
    </citation>
    <scope>NUCLEOTIDE SEQUENCE [LARGE SCALE GENOMIC DNA]</scope>
    <source>
        <strain evidence="3">cv. Red5</strain>
    </source>
</reference>
<feature type="compositionally biased region" description="Basic and acidic residues" evidence="1">
    <location>
        <begin position="323"/>
        <end position="333"/>
    </location>
</feature>
<dbReference type="InParanoid" id="A0A2R6RFD8"/>
<organism evidence="2 3">
    <name type="scientific">Actinidia chinensis var. chinensis</name>
    <name type="common">Chinese soft-hair kiwi</name>
    <dbReference type="NCBI Taxonomy" id="1590841"/>
    <lineage>
        <taxon>Eukaryota</taxon>
        <taxon>Viridiplantae</taxon>
        <taxon>Streptophyta</taxon>
        <taxon>Embryophyta</taxon>
        <taxon>Tracheophyta</taxon>
        <taxon>Spermatophyta</taxon>
        <taxon>Magnoliopsida</taxon>
        <taxon>eudicotyledons</taxon>
        <taxon>Gunneridae</taxon>
        <taxon>Pentapetalae</taxon>
        <taxon>asterids</taxon>
        <taxon>Ericales</taxon>
        <taxon>Actinidiaceae</taxon>
        <taxon>Actinidia</taxon>
    </lineage>
</organism>
<evidence type="ECO:0000313" key="2">
    <source>
        <dbReference type="EMBL" id="PSS28740.1"/>
    </source>
</evidence>
<dbReference type="InterPro" id="IPR012870">
    <property type="entry name" value="DUF1666"/>
</dbReference>
<feature type="region of interest" description="Disordered" evidence="1">
    <location>
        <begin position="381"/>
        <end position="415"/>
    </location>
</feature>
<evidence type="ECO:0000256" key="1">
    <source>
        <dbReference type="SAM" id="MobiDB-lite"/>
    </source>
</evidence>
<dbReference type="PANTHER" id="PTHR46741">
    <property type="entry name" value="OS09G0413600 PROTEIN"/>
    <property type="match status" value="1"/>
</dbReference>
<keyword evidence="3" id="KW-1185">Reference proteome</keyword>
<protein>
    <submittedName>
        <fullName evidence="2">CUE domain-containing protein</fullName>
    </submittedName>
</protein>
<reference evidence="2 3" key="1">
    <citation type="submission" date="2017-07" db="EMBL/GenBank/DDBJ databases">
        <title>An improved, manually edited Actinidia chinensis var. chinensis (kiwifruit) genome highlights the challenges associated with draft genomes and gene prediction in plants.</title>
        <authorList>
            <person name="Pilkington S."/>
            <person name="Crowhurst R."/>
            <person name="Hilario E."/>
            <person name="Nardozza S."/>
            <person name="Fraser L."/>
            <person name="Peng Y."/>
            <person name="Gunaseelan K."/>
            <person name="Simpson R."/>
            <person name="Tahir J."/>
            <person name="Deroles S."/>
            <person name="Templeton K."/>
            <person name="Luo Z."/>
            <person name="Davy M."/>
            <person name="Cheng C."/>
            <person name="Mcneilage M."/>
            <person name="Scaglione D."/>
            <person name="Liu Y."/>
            <person name="Zhang Q."/>
            <person name="Datson P."/>
            <person name="De Silva N."/>
            <person name="Gardiner S."/>
            <person name="Bassett H."/>
            <person name="Chagne D."/>
            <person name="Mccallum J."/>
            <person name="Dzierzon H."/>
            <person name="Deng C."/>
            <person name="Wang Y.-Y."/>
            <person name="Barron N."/>
            <person name="Manako K."/>
            <person name="Bowen J."/>
            <person name="Foster T."/>
            <person name="Erridge Z."/>
            <person name="Tiffin H."/>
            <person name="Waite C."/>
            <person name="Davies K."/>
            <person name="Grierson E."/>
            <person name="Laing W."/>
            <person name="Kirk R."/>
            <person name="Chen X."/>
            <person name="Wood M."/>
            <person name="Montefiori M."/>
            <person name="Brummell D."/>
            <person name="Schwinn K."/>
            <person name="Catanach A."/>
            <person name="Fullerton C."/>
            <person name="Li D."/>
            <person name="Meiyalaghan S."/>
            <person name="Nieuwenhuizen N."/>
            <person name="Read N."/>
            <person name="Prakash R."/>
            <person name="Hunter D."/>
            <person name="Zhang H."/>
            <person name="Mckenzie M."/>
            <person name="Knabel M."/>
            <person name="Harris A."/>
            <person name="Allan A."/>
            <person name="Chen A."/>
            <person name="Janssen B."/>
            <person name="Plunkett B."/>
            <person name="Dwamena C."/>
            <person name="Voogd C."/>
            <person name="Leif D."/>
            <person name="Lafferty D."/>
            <person name="Souleyre E."/>
            <person name="Varkonyi-Gasic E."/>
            <person name="Gambi F."/>
            <person name="Hanley J."/>
            <person name="Yao J.-L."/>
            <person name="Cheung J."/>
            <person name="David K."/>
            <person name="Warren B."/>
            <person name="Marsh K."/>
            <person name="Snowden K."/>
            <person name="Lin-Wang K."/>
            <person name="Brian L."/>
            <person name="Martinez-Sanchez M."/>
            <person name="Wang M."/>
            <person name="Ileperuma N."/>
            <person name="Macnee N."/>
            <person name="Campin R."/>
            <person name="Mcatee P."/>
            <person name="Drummond R."/>
            <person name="Espley R."/>
            <person name="Ireland H."/>
            <person name="Wu R."/>
            <person name="Atkinson R."/>
            <person name="Karunairetnam S."/>
            <person name="Bulley S."/>
            <person name="Chunkath S."/>
            <person name="Hanley Z."/>
            <person name="Storey R."/>
            <person name="Thrimawithana A."/>
            <person name="Thomson S."/>
            <person name="David C."/>
            <person name="Testolin R."/>
        </authorList>
    </citation>
    <scope>NUCLEOTIDE SEQUENCE [LARGE SCALE GENOMIC DNA]</scope>
    <source>
        <strain evidence="3">cv. Red5</strain>
        <tissue evidence="2">Young leaf</tissue>
    </source>
</reference>
<dbReference type="OMA" id="DMCIERR"/>
<accession>A0A2R6RFD8</accession>
<feature type="region of interest" description="Disordered" evidence="1">
    <location>
        <begin position="307"/>
        <end position="333"/>
    </location>
</feature>
<dbReference type="Proteomes" id="UP000241394">
    <property type="component" value="Chromosome LG6"/>
</dbReference>
<dbReference type="EMBL" id="NKQK01000006">
    <property type="protein sequence ID" value="PSS28740.1"/>
    <property type="molecule type" value="Genomic_DNA"/>
</dbReference>
<dbReference type="PANTHER" id="PTHR46741:SF4">
    <property type="entry name" value="FINGER FYVE DOMAIN PROTEIN, PUTATIVE (DUF1666)-RELATED"/>
    <property type="match status" value="1"/>
</dbReference>
<feature type="compositionally biased region" description="Basic and acidic residues" evidence="1">
    <location>
        <begin position="382"/>
        <end position="411"/>
    </location>
</feature>
<gene>
    <name evidence="2" type="ORF">CEY00_Acc06338</name>
</gene>
<evidence type="ECO:0000313" key="3">
    <source>
        <dbReference type="Proteomes" id="UP000241394"/>
    </source>
</evidence>
<feature type="compositionally biased region" description="Polar residues" evidence="1">
    <location>
        <begin position="307"/>
        <end position="322"/>
    </location>
</feature>
<dbReference type="AlphaFoldDB" id="A0A2R6RFD8"/>
<dbReference type="Pfam" id="PF07891">
    <property type="entry name" value="DUF1666"/>
    <property type="match status" value="1"/>
</dbReference>
<dbReference type="STRING" id="1590841.A0A2R6RFD8"/>
<dbReference type="Gramene" id="PSS28740">
    <property type="protein sequence ID" value="PSS28740"/>
    <property type="gene ID" value="CEY00_Acc06338"/>
</dbReference>
<proteinExistence type="predicted"/>
<comment type="caution">
    <text evidence="2">The sequence shown here is derived from an EMBL/GenBank/DDBJ whole genome shotgun (WGS) entry which is preliminary data.</text>
</comment>